<dbReference type="GO" id="GO:0008270">
    <property type="term" value="F:zinc ion binding"/>
    <property type="evidence" value="ECO:0007669"/>
    <property type="project" value="UniProtKB-KW"/>
</dbReference>
<dbReference type="AlphaFoldDB" id="A0A914EKT8"/>
<evidence type="ECO:0000313" key="8">
    <source>
        <dbReference type="WBParaSite" id="ACRNAN_scaffold918.g11103.t1"/>
    </source>
</evidence>
<keyword evidence="7" id="KW-1185">Reference proteome</keyword>
<evidence type="ECO:0000256" key="2">
    <source>
        <dbReference type="ARBA" id="ARBA00022771"/>
    </source>
</evidence>
<dbReference type="InterPro" id="IPR038441">
    <property type="entry name" value="THAP_Znf_sf"/>
</dbReference>
<dbReference type="SUPFAM" id="SSF57716">
    <property type="entry name" value="Glucocorticoid receptor-like (DNA-binding domain)"/>
    <property type="match status" value="1"/>
</dbReference>
<keyword evidence="4" id="KW-0238">DNA-binding</keyword>
<reference evidence="8" key="1">
    <citation type="submission" date="2022-11" db="UniProtKB">
        <authorList>
            <consortium name="WormBaseParasite"/>
        </authorList>
    </citation>
    <scope>IDENTIFICATION</scope>
</reference>
<evidence type="ECO:0000259" key="6">
    <source>
        <dbReference type="SMART" id="SM00980"/>
    </source>
</evidence>
<keyword evidence="2" id="KW-0863">Zinc-finger</keyword>
<name>A0A914EKT8_9BILA</name>
<dbReference type="Gene3D" id="6.20.210.20">
    <property type="entry name" value="THAP domain"/>
    <property type="match status" value="1"/>
</dbReference>
<sequence>MEKCVFCGWTRRTAYPSIRFFGIPKEPGLKRIQWLYVLGDREIGPKDRVCSVHFRQGRPSSDPSHEDFVPHLYLNQEPPPEIISYLESLAETKNGDGTPGSKVSKAPEQTGGTPHPVELSGKKPSILKRKRKVIPGNQSAISDSVSGEIIEGTGETKPRVGKLADQTDESEPRRVKLHVLQRSIADAVGVKSGQTVIIKRKIAVPRRSIQNENKTHE</sequence>
<protein>
    <submittedName>
        <fullName evidence="8">THAP-type domain-containing protein</fullName>
    </submittedName>
</protein>
<dbReference type="InterPro" id="IPR006612">
    <property type="entry name" value="THAP_Znf"/>
</dbReference>
<keyword evidence="3" id="KW-0862">Zinc</keyword>
<proteinExistence type="predicted"/>
<organism evidence="7 8">
    <name type="scientific">Acrobeloides nanus</name>
    <dbReference type="NCBI Taxonomy" id="290746"/>
    <lineage>
        <taxon>Eukaryota</taxon>
        <taxon>Metazoa</taxon>
        <taxon>Ecdysozoa</taxon>
        <taxon>Nematoda</taxon>
        <taxon>Chromadorea</taxon>
        <taxon>Rhabditida</taxon>
        <taxon>Tylenchina</taxon>
        <taxon>Cephalobomorpha</taxon>
        <taxon>Cephaloboidea</taxon>
        <taxon>Cephalobidae</taxon>
        <taxon>Acrobeloides</taxon>
    </lineage>
</organism>
<dbReference type="SMART" id="SM00980">
    <property type="entry name" value="THAP"/>
    <property type="match status" value="1"/>
</dbReference>
<evidence type="ECO:0000256" key="1">
    <source>
        <dbReference type="ARBA" id="ARBA00022723"/>
    </source>
</evidence>
<evidence type="ECO:0000256" key="5">
    <source>
        <dbReference type="SAM" id="MobiDB-lite"/>
    </source>
</evidence>
<dbReference type="WBParaSite" id="ACRNAN_scaffold918.g11103.t1">
    <property type="protein sequence ID" value="ACRNAN_scaffold918.g11103.t1"/>
    <property type="gene ID" value="ACRNAN_scaffold918.g11103"/>
</dbReference>
<evidence type="ECO:0000313" key="7">
    <source>
        <dbReference type="Proteomes" id="UP000887540"/>
    </source>
</evidence>
<accession>A0A914EKT8</accession>
<feature type="region of interest" description="Disordered" evidence="5">
    <location>
        <begin position="91"/>
        <end position="124"/>
    </location>
</feature>
<evidence type="ECO:0000256" key="3">
    <source>
        <dbReference type="ARBA" id="ARBA00022833"/>
    </source>
</evidence>
<feature type="domain" description="THAP-type" evidence="6">
    <location>
        <begin position="2"/>
        <end position="79"/>
    </location>
</feature>
<dbReference type="GO" id="GO:0003677">
    <property type="term" value="F:DNA binding"/>
    <property type="evidence" value="ECO:0007669"/>
    <property type="project" value="UniProtKB-KW"/>
</dbReference>
<keyword evidence="1" id="KW-0479">Metal-binding</keyword>
<evidence type="ECO:0000256" key="4">
    <source>
        <dbReference type="ARBA" id="ARBA00023125"/>
    </source>
</evidence>
<dbReference type="Proteomes" id="UP000887540">
    <property type="component" value="Unplaced"/>
</dbReference>